<dbReference type="SUPFAM" id="SSF52540">
    <property type="entry name" value="P-loop containing nucleoside triphosphate hydrolases"/>
    <property type="match status" value="1"/>
</dbReference>
<accession>A0A8T7M2B8</accession>
<evidence type="ECO:0000313" key="4">
    <source>
        <dbReference type="Proteomes" id="UP001431572"/>
    </source>
</evidence>
<dbReference type="AlphaFoldDB" id="A0A8T7M2B8"/>
<reference evidence="2" key="2">
    <citation type="journal article" date="2024" name="Nature">
        <title>Anoxygenic phototroph of the Chloroflexota uses a type I reaction centre.</title>
        <authorList>
            <person name="Tsuji J.M."/>
            <person name="Shaw N.A."/>
            <person name="Nagashima S."/>
            <person name="Venkiteswaran J.J."/>
            <person name="Schiff S.L."/>
            <person name="Watanabe T."/>
            <person name="Fukui M."/>
            <person name="Hanada S."/>
            <person name="Tank M."/>
            <person name="Neufeld J.D."/>
        </authorList>
    </citation>
    <scope>NUCLEOTIDE SEQUENCE</scope>
    <source>
        <strain evidence="2">L227-S17</strain>
    </source>
</reference>
<keyword evidence="1" id="KW-0808">Transferase</keyword>
<organism evidence="1 3">
    <name type="scientific">Candidatus Chlorohelix allophototropha</name>
    <dbReference type="NCBI Taxonomy" id="3003348"/>
    <lineage>
        <taxon>Bacteria</taxon>
        <taxon>Bacillati</taxon>
        <taxon>Chloroflexota</taxon>
        <taxon>Chloroflexia</taxon>
        <taxon>Candidatus Chloroheliales</taxon>
        <taxon>Candidatus Chloroheliaceae</taxon>
        <taxon>Candidatus Chlorohelix</taxon>
    </lineage>
</organism>
<evidence type="ECO:0000313" key="3">
    <source>
        <dbReference type="Proteomes" id="UP000521676"/>
    </source>
</evidence>
<dbReference type="Pfam" id="PF13189">
    <property type="entry name" value="Cytidylate_kin2"/>
    <property type="match status" value="1"/>
</dbReference>
<reference evidence="1 3" key="1">
    <citation type="submission" date="2020-06" db="EMBL/GenBank/DDBJ databases">
        <title>Anoxygenic phototrophic Chloroflexota member uses a Type I reaction center.</title>
        <authorList>
            <person name="Tsuji J.M."/>
            <person name="Shaw N.A."/>
            <person name="Nagashima S."/>
            <person name="Venkiteswaran J."/>
            <person name="Schiff S.L."/>
            <person name="Hanada S."/>
            <person name="Tank M."/>
            <person name="Neufeld J.D."/>
        </authorList>
    </citation>
    <scope>NUCLEOTIDE SEQUENCE [LARGE SCALE GENOMIC DNA]</scope>
    <source>
        <strain evidence="1">L227-S17</strain>
    </source>
</reference>
<sequence length="308" mass="35047">MTVTRMVITISHEEGSGGRAIAQELAKTLKLSYVDSHAIKTAATHLQIPEEDLAEFDEKILPRMKELRKLIVKGDVPLSKVLAPDRDSFGLVQEEKPILENLSMVEEDKRMKILSGYHVLVERLIKEAATAGHVVIMGRGANFILKDWKGVTNIHLHAPLQDRIERIAFLHHIDKDIAAQEIAREDGMRFQYIRQYFNADWLDPDNYHLVINTAGMSLSAAATTIAQFVKESQQTQVNDPLQIHRTYDRLKDQESYSLKEAAEVLLTDPDLLQQAVYRGELKATVMNHNVTRISREALADWSRRYRAS</sequence>
<dbReference type="Proteomes" id="UP000521676">
    <property type="component" value="Unassembled WGS sequence"/>
</dbReference>
<evidence type="ECO:0000313" key="2">
    <source>
        <dbReference type="EMBL" id="WJW65490.1"/>
    </source>
</evidence>
<dbReference type="EMBL" id="JACATZ010000001">
    <property type="protein sequence ID" value="NWJ46111.1"/>
    <property type="molecule type" value="Genomic_DNA"/>
</dbReference>
<keyword evidence="4" id="KW-1185">Reference proteome</keyword>
<dbReference type="GO" id="GO:0016301">
    <property type="term" value="F:kinase activity"/>
    <property type="evidence" value="ECO:0007669"/>
    <property type="project" value="UniProtKB-KW"/>
</dbReference>
<dbReference type="Proteomes" id="UP001431572">
    <property type="component" value="Chromosome 1"/>
</dbReference>
<dbReference type="RefSeq" id="WP_341467374.1">
    <property type="nucleotide sequence ID" value="NZ_CP128399.1"/>
</dbReference>
<keyword evidence="1" id="KW-0418">Kinase</keyword>
<dbReference type="InterPro" id="IPR027417">
    <property type="entry name" value="P-loop_NTPase"/>
</dbReference>
<evidence type="ECO:0000313" key="1">
    <source>
        <dbReference type="EMBL" id="NWJ46111.1"/>
    </source>
</evidence>
<gene>
    <name evidence="1" type="ORF">HXX08_09555</name>
    <name evidence="2" type="ORF">OZ401_001255</name>
</gene>
<proteinExistence type="predicted"/>
<name>A0A8T7M2B8_9CHLR</name>
<protein>
    <submittedName>
        <fullName evidence="1">Cytidylate kinase-like family protein</fullName>
    </submittedName>
</protein>
<dbReference type="EMBL" id="CP128399">
    <property type="protein sequence ID" value="WJW65490.1"/>
    <property type="molecule type" value="Genomic_DNA"/>
</dbReference>
<dbReference type="Gene3D" id="3.40.50.300">
    <property type="entry name" value="P-loop containing nucleotide triphosphate hydrolases"/>
    <property type="match status" value="1"/>
</dbReference>